<feature type="transmembrane region" description="Helical" evidence="1">
    <location>
        <begin position="144"/>
        <end position="169"/>
    </location>
</feature>
<keyword evidence="1" id="KW-1133">Transmembrane helix</keyword>
<feature type="transmembrane region" description="Helical" evidence="1">
    <location>
        <begin position="108"/>
        <end position="132"/>
    </location>
</feature>
<evidence type="ECO:0000313" key="3">
    <source>
        <dbReference type="Proteomes" id="UP000621631"/>
    </source>
</evidence>
<feature type="transmembrane region" description="Helical" evidence="1">
    <location>
        <begin position="20"/>
        <end position="45"/>
    </location>
</feature>
<sequence length="210" mass="24403">METTFSEKLYIGAEWLVRLAYLQVLFFAFMIAGAGVFGLFPSLAAMMAISRQWLKGNHTSPLHKSFYNYFKQYFLVSNALGLLLSFASVGIVLYIYWFLQLGGIWSNIYIYILYLLLFITILVWIYWLPVLVHFDIKAKQIFKYALFVGMMRPHYTLLLLLLIISLYLLSLLIPGIIPILSISLIVVGWNLIIQRAFQKISEKQRQIKQV</sequence>
<dbReference type="InterPro" id="IPR006938">
    <property type="entry name" value="DUF624"/>
</dbReference>
<keyword evidence="3" id="KW-1185">Reference proteome</keyword>
<evidence type="ECO:0000313" key="2">
    <source>
        <dbReference type="EMBL" id="MBD1223846.1"/>
    </source>
</evidence>
<proteinExistence type="predicted"/>
<protein>
    <submittedName>
        <fullName evidence="2">DUF624 domain-containing protein</fullName>
    </submittedName>
</protein>
<keyword evidence="1" id="KW-0472">Membrane</keyword>
<dbReference type="EMBL" id="JACWEZ010000010">
    <property type="protein sequence ID" value="MBD1223846.1"/>
    <property type="molecule type" value="Genomic_DNA"/>
</dbReference>
<gene>
    <name evidence="2" type="ORF">IC602_14670</name>
</gene>
<accession>A0ABR7VPK6</accession>
<feature type="transmembrane region" description="Helical" evidence="1">
    <location>
        <begin position="73"/>
        <end position="96"/>
    </location>
</feature>
<organism evidence="2 3">
    <name type="scientific">Virgibacillus halodenitrificans</name>
    <name type="common">Bacillus halodenitrificans</name>
    <dbReference type="NCBI Taxonomy" id="1482"/>
    <lineage>
        <taxon>Bacteria</taxon>
        <taxon>Bacillati</taxon>
        <taxon>Bacillota</taxon>
        <taxon>Bacilli</taxon>
        <taxon>Bacillales</taxon>
        <taxon>Bacillaceae</taxon>
        <taxon>Virgibacillus</taxon>
    </lineage>
</organism>
<keyword evidence="1" id="KW-0812">Transmembrane</keyword>
<feature type="transmembrane region" description="Helical" evidence="1">
    <location>
        <begin position="175"/>
        <end position="193"/>
    </location>
</feature>
<comment type="caution">
    <text evidence="2">The sequence shown here is derived from an EMBL/GenBank/DDBJ whole genome shotgun (WGS) entry which is preliminary data.</text>
</comment>
<reference evidence="2 3" key="1">
    <citation type="submission" date="2020-09" db="EMBL/GenBank/DDBJ databases">
        <title>Draft Genome Sequences of Oil-Oxidizing Bacteria Halomonas titanicae, Marinobacter lutaoensis, and Virgibacillus halodenitrificans Isolated from Highly Saline Environments.</title>
        <authorList>
            <person name="Grouzdev D.S."/>
            <person name="Sokolova D.S."/>
            <person name="Semenova E.M."/>
            <person name="Borzenkov I.A."/>
            <person name="Bidzhieva S.K."/>
            <person name="Poltaraus A.B."/>
            <person name="Nazina T.N."/>
        </authorList>
    </citation>
    <scope>NUCLEOTIDE SEQUENCE [LARGE SCALE GENOMIC DNA]</scope>
    <source>
        <strain evidence="2 3">VKM B-3472D</strain>
    </source>
</reference>
<evidence type="ECO:0000256" key="1">
    <source>
        <dbReference type="SAM" id="Phobius"/>
    </source>
</evidence>
<dbReference type="Proteomes" id="UP000621631">
    <property type="component" value="Unassembled WGS sequence"/>
</dbReference>
<dbReference type="RefSeq" id="WP_019376853.1">
    <property type="nucleotide sequence ID" value="NZ_CP126077.1"/>
</dbReference>
<name>A0ABR7VPK6_VIRHA</name>
<dbReference type="Pfam" id="PF04854">
    <property type="entry name" value="DUF624"/>
    <property type="match status" value="1"/>
</dbReference>